<reference evidence="1" key="1">
    <citation type="journal article" date="2015" name="Nature">
        <title>Complex archaea that bridge the gap between prokaryotes and eukaryotes.</title>
        <authorList>
            <person name="Spang A."/>
            <person name="Saw J.H."/>
            <person name="Jorgensen S.L."/>
            <person name="Zaremba-Niedzwiedzka K."/>
            <person name="Martijn J."/>
            <person name="Lind A.E."/>
            <person name="van Eijk R."/>
            <person name="Schleper C."/>
            <person name="Guy L."/>
            <person name="Ettema T.J."/>
        </authorList>
    </citation>
    <scope>NUCLEOTIDE SEQUENCE</scope>
</reference>
<protein>
    <submittedName>
        <fullName evidence="1">Uncharacterized protein</fullName>
    </submittedName>
</protein>
<organism evidence="1">
    <name type="scientific">marine sediment metagenome</name>
    <dbReference type="NCBI Taxonomy" id="412755"/>
    <lineage>
        <taxon>unclassified sequences</taxon>
        <taxon>metagenomes</taxon>
        <taxon>ecological metagenomes</taxon>
    </lineage>
</organism>
<evidence type="ECO:0000313" key="1">
    <source>
        <dbReference type="EMBL" id="KKN34713.1"/>
    </source>
</evidence>
<comment type="caution">
    <text evidence="1">The sequence shown here is derived from an EMBL/GenBank/DDBJ whole genome shotgun (WGS) entry which is preliminary data.</text>
</comment>
<name>A0A0F9SZL6_9ZZZZ</name>
<gene>
    <name evidence="1" type="ORF">LCGC14_0790950</name>
</gene>
<sequence>MTGILSGSVFTFAGSGGPHFAVFACGIIARQGTERNTKVNKRKKRRVKRNRITRKRNNGHVAVSRNLGVTHPGLTGSKAFKPAQRGVQAFLDRNMLARFMRYIEHRDRI</sequence>
<accession>A0A0F9SZL6</accession>
<dbReference type="EMBL" id="LAZR01002089">
    <property type="protein sequence ID" value="KKN34713.1"/>
    <property type="molecule type" value="Genomic_DNA"/>
</dbReference>
<dbReference type="AlphaFoldDB" id="A0A0F9SZL6"/>
<proteinExistence type="predicted"/>